<keyword evidence="1" id="KW-0732">Signal</keyword>
<dbReference type="Proteomes" id="UP000708148">
    <property type="component" value="Unassembled WGS sequence"/>
</dbReference>
<reference evidence="2" key="1">
    <citation type="submission" date="2020-12" db="EMBL/GenBank/DDBJ databases">
        <authorList>
            <person name="Iha C."/>
        </authorList>
    </citation>
    <scope>NUCLEOTIDE SEQUENCE</scope>
</reference>
<gene>
    <name evidence="2" type="ORF">OSTQU699_LOCUS756</name>
</gene>
<evidence type="ECO:0000256" key="1">
    <source>
        <dbReference type="SAM" id="SignalP"/>
    </source>
</evidence>
<comment type="caution">
    <text evidence="2">The sequence shown here is derived from an EMBL/GenBank/DDBJ whole genome shotgun (WGS) entry which is preliminary data.</text>
</comment>
<dbReference type="AlphaFoldDB" id="A0A8S1ILM5"/>
<feature type="chain" id="PRO_5035939775" description="Secreted protein" evidence="1">
    <location>
        <begin position="32"/>
        <end position="109"/>
    </location>
</feature>
<feature type="signal peptide" evidence="1">
    <location>
        <begin position="1"/>
        <end position="31"/>
    </location>
</feature>
<evidence type="ECO:0008006" key="4">
    <source>
        <dbReference type="Google" id="ProtNLM"/>
    </source>
</evidence>
<protein>
    <recommendedName>
        <fullName evidence="4">Secreted protein</fullName>
    </recommendedName>
</protein>
<accession>A0A8S1ILM5</accession>
<proteinExistence type="predicted"/>
<keyword evidence="3" id="KW-1185">Reference proteome</keyword>
<evidence type="ECO:0000313" key="2">
    <source>
        <dbReference type="EMBL" id="CAD7695395.1"/>
    </source>
</evidence>
<evidence type="ECO:0000313" key="3">
    <source>
        <dbReference type="Proteomes" id="UP000708148"/>
    </source>
</evidence>
<organism evidence="2 3">
    <name type="scientific">Ostreobium quekettii</name>
    <dbReference type="NCBI Taxonomy" id="121088"/>
    <lineage>
        <taxon>Eukaryota</taxon>
        <taxon>Viridiplantae</taxon>
        <taxon>Chlorophyta</taxon>
        <taxon>core chlorophytes</taxon>
        <taxon>Ulvophyceae</taxon>
        <taxon>TCBD clade</taxon>
        <taxon>Bryopsidales</taxon>
        <taxon>Ostreobineae</taxon>
        <taxon>Ostreobiaceae</taxon>
        <taxon>Ostreobium</taxon>
    </lineage>
</organism>
<sequence length="109" mass="11641">MAIIPGHPQPRMCSLLAYVVSLMSCPGEVGAEEMQLRCSASVGGKFGRSVDISLLFVVAQQCFRDAGLSPPAGCTGWALERLLLAAGSFARMASRSRRLSKMRPNDAEP</sequence>
<dbReference type="EMBL" id="CAJHUC010000338">
    <property type="protein sequence ID" value="CAD7695395.1"/>
    <property type="molecule type" value="Genomic_DNA"/>
</dbReference>
<name>A0A8S1ILM5_9CHLO</name>